<keyword evidence="1" id="KW-0732">Signal</keyword>
<reference evidence="3" key="2">
    <citation type="submission" date="2025-08" db="UniProtKB">
        <authorList>
            <consortium name="RefSeq"/>
        </authorList>
    </citation>
    <scope>IDENTIFICATION</scope>
    <source>
        <strain evidence="3">14028-0561.14</strain>
        <tissue evidence="3">Whole fly</tissue>
    </source>
</reference>
<dbReference type="InterPro" id="IPR010512">
    <property type="entry name" value="DUF1091"/>
</dbReference>
<dbReference type="Proteomes" id="UP001652661">
    <property type="component" value="Chromosome 2R"/>
</dbReference>
<evidence type="ECO:0000256" key="1">
    <source>
        <dbReference type="SAM" id="SignalP"/>
    </source>
</evidence>
<evidence type="ECO:0000313" key="2">
    <source>
        <dbReference type="Proteomes" id="UP001652661"/>
    </source>
</evidence>
<feature type="signal peptide" evidence="1">
    <location>
        <begin position="1"/>
        <end position="20"/>
    </location>
</feature>
<gene>
    <name evidence="3" type="primary">LOC108073068</name>
</gene>
<dbReference type="SMART" id="SM00697">
    <property type="entry name" value="DM8"/>
    <property type="match status" value="1"/>
</dbReference>
<name>A0ABM4GCU2_DROKI</name>
<protein>
    <submittedName>
        <fullName evidence="3">Uncharacterized protein isoform X1</fullName>
    </submittedName>
</protein>
<sequence>MEMFLLVSIILLFCQTYTLRSKFTNVSVECSYEFCSSTRGWLTARGEVSLDIHLNRTLRNGLRTTITLMQLVQTGRDSSYQKTLFSYDMDTCKTLRELLQASLMKVWLRNVFKYGNLADRCPIQPVRRPTTSISSKRVWVTVSYILQADYEVRNFQLENHSIPAYLPPGFYRLHDTNYYGRPKGKQRRLVATFVLDIKFY</sequence>
<reference evidence="2" key="1">
    <citation type="submission" date="2025-05" db="UniProtKB">
        <authorList>
            <consortium name="RefSeq"/>
        </authorList>
    </citation>
    <scope>NUCLEOTIDE SEQUENCE [LARGE SCALE GENOMIC DNA]</scope>
    <source>
        <strain evidence="2">14028-0561.14</strain>
    </source>
</reference>
<evidence type="ECO:0000313" key="3">
    <source>
        <dbReference type="RefSeq" id="XP_070140543.1"/>
    </source>
</evidence>
<dbReference type="RefSeq" id="XP_070140543.1">
    <property type="nucleotide sequence ID" value="XM_070284442.1"/>
</dbReference>
<accession>A0ABM4GCU2</accession>
<proteinExistence type="predicted"/>
<dbReference type="GeneID" id="108073068"/>
<feature type="chain" id="PRO_5047394567" evidence="1">
    <location>
        <begin position="21"/>
        <end position="200"/>
    </location>
</feature>
<dbReference type="PANTHER" id="PTHR20898">
    <property type="entry name" value="DAEDALUS ON 3-RELATED-RELATED"/>
    <property type="match status" value="1"/>
</dbReference>
<organism evidence="2 3">
    <name type="scientific">Drosophila kikkawai</name>
    <name type="common">Fruit fly</name>
    <dbReference type="NCBI Taxonomy" id="30033"/>
    <lineage>
        <taxon>Eukaryota</taxon>
        <taxon>Metazoa</taxon>
        <taxon>Ecdysozoa</taxon>
        <taxon>Arthropoda</taxon>
        <taxon>Hexapoda</taxon>
        <taxon>Insecta</taxon>
        <taxon>Pterygota</taxon>
        <taxon>Neoptera</taxon>
        <taxon>Endopterygota</taxon>
        <taxon>Diptera</taxon>
        <taxon>Brachycera</taxon>
        <taxon>Muscomorpha</taxon>
        <taxon>Ephydroidea</taxon>
        <taxon>Drosophilidae</taxon>
        <taxon>Drosophila</taxon>
        <taxon>Sophophora</taxon>
    </lineage>
</organism>
<dbReference type="PANTHER" id="PTHR20898:SF0">
    <property type="entry name" value="DAEDALUS ON 3-RELATED"/>
    <property type="match status" value="1"/>
</dbReference>
<keyword evidence="2" id="KW-1185">Reference proteome</keyword>
<dbReference type="Pfam" id="PF06477">
    <property type="entry name" value="DUF1091"/>
    <property type="match status" value="1"/>
</dbReference>